<evidence type="ECO:0000259" key="4">
    <source>
        <dbReference type="Pfam" id="PF02702"/>
    </source>
</evidence>
<dbReference type="PANTHER" id="PTHR45569:SF1">
    <property type="entry name" value="SENSOR PROTEIN KDPD"/>
    <property type="match status" value="1"/>
</dbReference>
<sequence length="216" mass="24597">RENQAEALLNHVNRYQAGRLTVFLGAAPGVGKTYAMLARAKELFQQGTDVVVGIVETHGRIETLKILEGLPQIARKEMQYQGHTLEEMDLDAILLRHPQIVLVDELAHRNVPNSRHERRWQDVNELLDAGIDVFTTINIQHLESLNDVVYQITGIRVNETVPDRVFDRIRDIRLIDLPVSELIERLHQGKVYVPEQANLALQGFFSISNLTALREL</sequence>
<proteinExistence type="predicted"/>
<dbReference type="AlphaFoldDB" id="A0A3R9S147"/>
<dbReference type="SUPFAM" id="SSF52540">
    <property type="entry name" value="P-loop containing nucleoside triphosphate hydrolases"/>
    <property type="match status" value="1"/>
</dbReference>
<dbReference type="GO" id="GO:0005737">
    <property type="term" value="C:cytoplasm"/>
    <property type="evidence" value="ECO:0007669"/>
    <property type="project" value="UniProtKB-ARBA"/>
</dbReference>
<reference evidence="5 6" key="1">
    <citation type="submission" date="2018-10" db="EMBL/GenBank/DDBJ databases">
        <title>GWAS and RNA-Seq identify cryptic mechanisms of antimicrobial resistance in Acinetobacter baumannii.</title>
        <authorList>
            <person name="Sahl J.W."/>
        </authorList>
    </citation>
    <scope>NUCLEOTIDE SEQUENCE [LARGE SCALE GENOMIC DNA]</scope>
    <source>
        <strain evidence="5 6">TG28175</strain>
    </source>
</reference>
<protein>
    <submittedName>
        <fullName evidence="5">Histidine kinase</fullName>
    </submittedName>
</protein>
<feature type="non-terminal residue" evidence="5">
    <location>
        <position position="216"/>
    </location>
</feature>
<dbReference type="GO" id="GO:0005886">
    <property type="term" value="C:plasma membrane"/>
    <property type="evidence" value="ECO:0007669"/>
    <property type="project" value="TreeGrafter"/>
</dbReference>
<accession>A0A3R9S147</accession>
<name>A0A3R9S147_ACIBA</name>
<dbReference type="Pfam" id="PF02702">
    <property type="entry name" value="KdpD"/>
    <property type="match status" value="1"/>
</dbReference>
<dbReference type="GO" id="GO:0000155">
    <property type="term" value="F:phosphorelay sensor kinase activity"/>
    <property type="evidence" value="ECO:0007669"/>
    <property type="project" value="InterPro"/>
</dbReference>
<dbReference type="FunFam" id="3.40.50.300:FF:000483">
    <property type="entry name" value="Sensor histidine kinase KdpD"/>
    <property type="match status" value="1"/>
</dbReference>
<dbReference type="InterPro" id="IPR003852">
    <property type="entry name" value="Sig_transdc_His_kinase_KdpD_N"/>
</dbReference>
<evidence type="ECO:0000256" key="1">
    <source>
        <dbReference type="ARBA" id="ARBA00022679"/>
    </source>
</evidence>
<dbReference type="PANTHER" id="PTHR45569">
    <property type="entry name" value="SENSOR PROTEIN KDPD"/>
    <property type="match status" value="1"/>
</dbReference>
<keyword evidence="2 5" id="KW-0418">Kinase</keyword>
<dbReference type="InterPro" id="IPR027417">
    <property type="entry name" value="P-loop_NTPase"/>
</dbReference>
<keyword evidence="3" id="KW-0902">Two-component regulatory system</keyword>
<comment type="caution">
    <text evidence="5">The sequence shown here is derived from an EMBL/GenBank/DDBJ whole genome shotgun (WGS) entry which is preliminary data.</text>
</comment>
<feature type="non-terminal residue" evidence="5">
    <location>
        <position position="1"/>
    </location>
</feature>
<dbReference type="InterPro" id="IPR052023">
    <property type="entry name" value="Histidine_kinase_KdpD"/>
</dbReference>
<evidence type="ECO:0000313" key="5">
    <source>
        <dbReference type="EMBL" id="RSR28230.1"/>
    </source>
</evidence>
<feature type="domain" description="Signal transduction histidine kinase osmosensitive K+ channel sensor N-terminal" evidence="4">
    <location>
        <begin position="17"/>
        <end position="216"/>
    </location>
</feature>
<dbReference type="Proteomes" id="UP000280073">
    <property type="component" value="Unassembled WGS sequence"/>
</dbReference>
<dbReference type="EMBL" id="RFDI01002118">
    <property type="protein sequence ID" value="RSR28230.1"/>
    <property type="molecule type" value="Genomic_DNA"/>
</dbReference>
<organism evidence="5 6">
    <name type="scientific">Acinetobacter baumannii</name>
    <dbReference type="NCBI Taxonomy" id="470"/>
    <lineage>
        <taxon>Bacteria</taxon>
        <taxon>Pseudomonadati</taxon>
        <taxon>Pseudomonadota</taxon>
        <taxon>Gammaproteobacteria</taxon>
        <taxon>Moraxellales</taxon>
        <taxon>Moraxellaceae</taxon>
        <taxon>Acinetobacter</taxon>
        <taxon>Acinetobacter calcoaceticus/baumannii complex</taxon>
    </lineage>
</organism>
<dbReference type="Gene3D" id="3.40.50.300">
    <property type="entry name" value="P-loop containing nucleotide triphosphate hydrolases"/>
    <property type="match status" value="1"/>
</dbReference>
<gene>
    <name evidence="5" type="ORF">EA686_26035</name>
</gene>
<evidence type="ECO:0000256" key="2">
    <source>
        <dbReference type="ARBA" id="ARBA00022777"/>
    </source>
</evidence>
<evidence type="ECO:0000256" key="3">
    <source>
        <dbReference type="ARBA" id="ARBA00023012"/>
    </source>
</evidence>
<evidence type="ECO:0000313" key="6">
    <source>
        <dbReference type="Proteomes" id="UP000280073"/>
    </source>
</evidence>
<keyword evidence="1" id="KW-0808">Transferase</keyword>